<dbReference type="AlphaFoldDB" id="A0AAW9D173"/>
<proteinExistence type="predicted"/>
<accession>A0AAW9D173</accession>
<sequence length="43" mass="5131">MRATQRQGAAPTQRKKRRTAYRQGDRHQRTTKIFHGEKRGCYV</sequence>
<organism evidence="2 3">
    <name type="scientific">Burkholderia thailandensis</name>
    <dbReference type="NCBI Taxonomy" id="57975"/>
    <lineage>
        <taxon>Bacteria</taxon>
        <taxon>Pseudomonadati</taxon>
        <taxon>Pseudomonadota</taxon>
        <taxon>Betaproteobacteria</taxon>
        <taxon>Burkholderiales</taxon>
        <taxon>Burkholderiaceae</taxon>
        <taxon>Burkholderia</taxon>
        <taxon>pseudomallei group</taxon>
    </lineage>
</organism>
<evidence type="ECO:0000313" key="2">
    <source>
        <dbReference type="EMBL" id="MDW9256612.1"/>
    </source>
</evidence>
<dbReference type="EMBL" id="QXCT01000002">
    <property type="protein sequence ID" value="MDW9256612.1"/>
    <property type="molecule type" value="Genomic_DNA"/>
</dbReference>
<gene>
    <name evidence="2" type="ORF">C7S16_2569</name>
</gene>
<feature type="region of interest" description="Disordered" evidence="1">
    <location>
        <begin position="1"/>
        <end position="43"/>
    </location>
</feature>
<evidence type="ECO:0000313" key="3">
    <source>
        <dbReference type="Proteomes" id="UP001272137"/>
    </source>
</evidence>
<reference evidence="2" key="1">
    <citation type="submission" date="2018-08" db="EMBL/GenBank/DDBJ databases">
        <title>Identification of Burkholderia cepacia strains that express a Burkholderia pseudomallei-like capsular polysaccharide.</title>
        <authorList>
            <person name="Burtnick M.N."/>
            <person name="Vongsouvath M."/>
            <person name="Newton P."/>
            <person name="Wuthiekanun V."/>
            <person name="Limmathurotsakul D."/>
            <person name="Brett P.J."/>
            <person name="Chantratita N."/>
            <person name="Dance D.A."/>
        </authorList>
    </citation>
    <scope>NUCLEOTIDE SEQUENCE</scope>
    <source>
        <strain evidence="2">SBXCC001</strain>
    </source>
</reference>
<evidence type="ECO:0000256" key="1">
    <source>
        <dbReference type="SAM" id="MobiDB-lite"/>
    </source>
</evidence>
<dbReference type="Proteomes" id="UP001272137">
    <property type="component" value="Unassembled WGS sequence"/>
</dbReference>
<protein>
    <submittedName>
        <fullName evidence="2">Uncharacterized protein</fullName>
    </submittedName>
</protein>
<feature type="compositionally biased region" description="Basic and acidic residues" evidence="1">
    <location>
        <begin position="23"/>
        <end position="43"/>
    </location>
</feature>
<comment type="caution">
    <text evidence="2">The sequence shown here is derived from an EMBL/GenBank/DDBJ whole genome shotgun (WGS) entry which is preliminary data.</text>
</comment>
<name>A0AAW9D173_BURTH</name>